<dbReference type="CDD" id="cd00121">
    <property type="entry name" value="MATH"/>
    <property type="match status" value="1"/>
</dbReference>
<dbReference type="PANTHER" id="PTHR47242:SF1">
    <property type="entry name" value="TRAF-LIKE FAMILY PROTEIN"/>
    <property type="match status" value="1"/>
</dbReference>
<evidence type="ECO:0000259" key="2">
    <source>
        <dbReference type="PROSITE" id="PS50144"/>
    </source>
</evidence>
<dbReference type="SUPFAM" id="SSF49599">
    <property type="entry name" value="TRAF domain-like"/>
    <property type="match status" value="1"/>
</dbReference>
<reference evidence="3" key="1">
    <citation type="submission" date="2023-05" db="EMBL/GenBank/DDBJ databases">
        <title>Nepenthes gracilis genome sequencing.</title>
        <authorList>
            <person name="Fukushima K."/>
        </authorList>
    </citation>
    <scope>NUCLEOTIDE SEQUENCE</scope>
    <source>
        <strain evidence="3">SING2019-196</strain>
    </source>
</reference>
<accession>A0AAD3S9F4</accession>
<dbReference type="Proteomes" id="UP001279734">
    <property type="component" value="Unassembled WGS sequence"/>
</dbReference>
<dbReference type="InterPro" id="IPR002083">
    <property type="entry name" value="MATH/TRAF_dom"/>
</dbReference>
<feature type="domain" description="MATH" evidence="2">
    <location>
        <begin position="74"/>
        <end position="161"/>
    </location>
</feature>
<dbReference type="AlphaFoldDB" id="A0AAD3S9F4"/>
<dbReference type="InterPro" id="IPR008974">
    <property type="entry name" value="TRAF-like"/>
</dbReference>
<evidence type="ECO:0000313" key="4">
    <source>
        <dbReference type="Proteomes" id="UP001279734"/>
    </source>
</evidence>
<dbReference type="PANTHER" id="PTHR47242">
    <property type="entry name" value="TRAF-LIKE FAMILY PROTEIN"/>
    <property type="match status" value="1"/>
</dbReference>
<evidence type="ECO:0000256" key="1">
    <source>
        <dbReference type="SAM" id="MobiDB-lite"/>
    </source>
</evidence>
<organism evidence="3 4">
    <name type="scientific">Nepenthes gracilis</name>
    <name type="common">Slender pitcher plant</name>
    <dbReference type="NCBI Taxonomy" id="150966"/>
    <lineage>
        <taxon>Eukaryota</taxon>
        <taxon>Viridiplantae</taxon>
        <taxon>Streptophyta</taxon>
        <taxon>Embryophyta</taxon>
        <taxon>Tracheophyta</taxon>
        <taxon>Spermatophyta</taxon>
        <taxon>Magnoliopsida</taxon>
        <taxon>eudicotyledons</taxon>
        <taxon>Gunneridae</taxon>
        <taxon>Pentapetalae</taxon>
        <taxon>Caryophyllales</taxon>
        <taxon>Nepenthaceae</taxon>
        <taxon>Nepenthes</taxon>
    </lineage>
</organism>
<keyword evidence="4" id="KW-1185">Reference proteome</keyword>
<dbReference type="Pfam" id="PF22486">
    <property type="entry name" value="MATH_2"/>
    <property type="match status" value="1"/>
</dbReference>
<sequence length="161" mass="17577">MKLKHTSSSEAVPVSSFTAGATVTSSDHRQSAASTETSKTSPPSQIPVSEDPAAPSTTTGGQESIVVQRYGDYFAVCRRTLANFPKIEGRMLWSKYFEVGGFDCRLLVYPKGDSQALPGCISIYLQIVDPRGTSSSKRDCFTSYRLSLVDLNDESEIIHRD</sequence>
<dbReference type="PROSITE" id="PS50144">
    <property type="entry name" value="MATH"/>
    <property type="match status" value="1"/>
</dbReference>
<feature type="region of interest" description="Disordered" evidence="1">
    <location>
        <begin position="1"/>
        <end position="61"/>
    </location>
</feature>
<evidence type="ECO:0000313" key="3">
    <source>
        <dbReference type="EMBL" id="GMH07023.1"/>
    </source>
</evidence>
<dbReference type="EMBL" id="BSYO01000007">
    <property type="protein sequence ID" value="GMH07023.1"/>
    <property type="molecule type" value="Genomic_DNA"/>
</dbReference>
<dbReference type="Gene3D" id="2.60.210.10">
    <property type="entry name" value="Apoptosis, Tumor Necrosis Factor Receptor Associated Protein 2, Chain A"/>
    <property type="match status" value="1"/>
</dbReference>
<feature type="compositionally biased region" description="Polar residues" evidence="1">
    <location>
        <begin position="1"/>
        <end position="47"/>
    </location>
</feature>
<gene>
    <name evidence="3" type="ORF">Nepgr_008863</name>
</gene>
<protein>
    <recommendedName>
        <fullName evidence="2">MATH domain-containing protein</fullName>
    </recommendedName>
</protein>
<comment type="caution">
    <text evidence="3">The sequence shown here is derived from an EMBL/GenBank/DDBJ whole genome shotgun (WGS) entry which is preliminary data.</text>
</comment>
<name>A0AAD3S9F4_NEPGR</name>
<proteinExistence type="predicted"/>